<reference evidence="1" key="2">
    <citation type="submission" date="2023-07" db="EMBL/GenBank/DDBJ databases">
        <authorList>
            <person name="Shen H."/>
        </authorList>
    </citation>
    <scope>NUCLEOTIDE SEQUENCE</scope>
    <source>
        <strain evidence="1">TNR-22</strain>
    </source>
</reference>
<evidence type="ECO:0000313" key="1">
    <source>
        <dbReference type="EMBL" id="MDO6966965.1"/>
    </source>
</evidence>
<comment type="caution">
    <text evidence="1">The sequence shown here is derived from an EMBL/GenBank/DDBJ whole genome shotgun (WGS) entry which is preliminary data.</text>
</comment>
<name>A0ABT8YTX0_9HYPH</name>
<protein>
    <submittedName>
        <fullName evidence="1">Uncharacterized protein</fullName>
    </submittedName>
</protein>
<organism evidence="1 2">
    <name type="scientific">Rhizobium alvei</name>
    <dbReference type="NCBI Taxonomy" id="1132659"/>
    <lineage>
        <taxon>Bacteria</taxon>
        <taxon>Pseudomonadati</taxon>
        <taxon>Pseudomonadota</taxon>
        <taxon>Alphaproteobacteria</taxon>
        <taxon>Hyphomicrobiales</taxon>
        <taxon>Rhizobiaceae</taxon>
        <taxon>Rhizobium/Agrobacterium group</taxon>
        <taxon>Rhizobium</taxon>
    </lineage>
</organism>
<accession>A0ABT8YTX0</accession>
<dbReference type="EMBL" id="JAUOZU010000024">
    <property type="protein sequence ID" value="MDO6966965.1"/>
    <property type="molecule type" value="Genomic_DNA"/>
</dbReference>
<gene>
    <name evidence="1" type="ORF">Q4481_23665</name>
</gene>
<dbReference type="RefSeq" id="WP_304378895.1">
    <property type="nucleotide sequence ID" value="NZ_JAUOZU010000024.1"/>
</dbReference>
<proteinExistence type="predicted"/>
<reference evidence="1" key="1">
    <citation type="journal article" date="2015" name="Int. J. Syst. Evol. Microbiol.">
        <title>Rhizobium alvei sp. nov., isolated from a freshwater river.</title>
        <authorList>
            <person name="Sheu S.Y."/>
            <person name="Huang H.W."/>
            <person name="Young C.C."/>
            <person name="Chen W.M."/>
        </authorList>
    </citation>
    <scope>NUCLEOTIDE SEQUENCE</scope>
    <source>
        <strain evidence="1">TNR-22</strain>
    </source>
</reference>
<dbReference type="Proteomes" id="UP001174932">
    <property type="component" value="Unassembled WGS sequence"/>
</dbReference>
<sequence>MTDIIERKFVWKRNTAQYSTGEILYIGKIAVGGWFNPTVSKGDPTLYRARIDLPSLTMSRATIDFDNHEKARARVEAAVKTWFKWLEQESVEAAAS</sequence>
<keyword evidence="2" id="KW-1185">Reference proteome</keyword>
<evidence type="ECO:0000313" key="2">
    <source>
        <dbReference type="Proteomes" id="UP001174932"/>
    </source>
</evidence>